<feature type="domain" description="Class II aldolase/adducin N-terminal" evidence="12">
    <location>
        <begin position="8"/>
        <end position="186"/>
    </location>
</feature>
<evidence type="ECO:0000259" key="12">
    <source>
        <dbReference type="SMART" id="SM01007"/>
    </source>
</evidence>
<dbReference type="SUPFAM" id="SSF53639">
    <property type="entry name" value="AraD/HMP-PK domain-like"/>
    <property type="match status" value="1"/>
</dbReference>
<dbReference type="EMBL" id="JAQBIE010000002">
    <property type="protein sequence ID" value="MDB6176205.1"/>
    <property type="molecule type" value="Genomic_DNA"/>
</dbReference>
<dbReference type="PANTHER" id="PTHR22789:SF0">
    <property type="entry name" value="3-OXO-TETRONATE 4-PHOSPHATE DECARBOXYLASE-RELATED"/>
    <property type="match status" value="1"/>
</dbReference>
<keyword evidence="3" id="KW-0479">Metal-binding</keyword>
<evidence type="ECO:0000256" key="11">
    <source>
        <dbReference type="ARBA" id="ARBA00048603"/>
    </source>
</evidence>
<evidence type="ECO:0000256" key="2">
    <source>
        <dbReference type="ARBA" id="ARBA00010037"/>
    </source>
</evidence>
<dbReference type="NCBIfam" id="NF006000">
    <property type="entry name" value="PRK08130.1"/>
    <property type="match status" value="1"/>
</dbReference>
<dbReference type="EC" id="4.1.1.104" evidence="8"/>
<dbReference type="Gene3D" id="3.40.225.10">
    <property type="entry name" value="Class II aldolase/adducin N-terminal domain"/>
    <property type="match status" value="1"/>
</dbReference>
<comment type="caution">
    <text evidence="13">The sequence shown here is derived from an EMBL/GenBank/DDBJ whole genome shotgun (WGS) entry which is preliminary data.</text>
</comment>
<proteinExistence type="inferred from homology"/>
<comment type="similarity">
    <text evidence="2">Belongs to the aldolase class II family. AraD/FucA subfamily.</text>
</comment>
<dbReference type="Proteomes" id="UP001165641">
    <property type="component" value="Unassembled WGS sequence"/>
</dbReference>
<evidence type="ECO:0000256" key="9">
    <source>
        <dbReference type="ARBA" id="ARBA00044803"/>
    </source>
</evidence>
<evidence type="ECO:0000313" key="13">
    <source>
        <dbReference type="EMBL" id="MDB6176205.1"/>
    </source>
</evidence>
<comment type="catalytic activity">
    <reaction evidence="11">
        <text>3-dehydro-4-O-phospho-L-erythronate + H(+) = dihydroxyacetone phosphate + CO2</text>
        <dbReference type="Rhea" id="RHEA:52404"/>
        <dbReference type="ChEBI" id="CHEBI:15378"/>
        <dbReference type="ChEBI" id="CHEBI:16526"/>
        <dbReference type="ChEBI" id="CHEBI:57642"/>
        <dbReference type="ChEBI" id="CHEBI:136592"/>
        <dbReference type="EC" id="4.1.1.104"/>
    </reaction>
</comment>
<protein>
    <recommendedName>
        <fullName evidence="9">3-oxo-tetronate 4-phosphate decarboxylase</fullName>
        <ecNumber evidence="8">4.1.1.104</ecNumber>
    </recommendedName>
</protein>
<dbReference type="InterPro" id="IPR001303">
    <property type="entry name" value="Aldolase_II/adducin_N"/>
</dbReference>
<dbReference type="PANTHER" id="PTHR22789">
    <property type="entry name" value="FUCULOSE PHOSPHATE ALDOLASE"/>
    <property type="match status" value="1"/>
</dbReference>
<keyword evidence="6" id="KW-0119">Carbohydrate metabolism</keyword>
<comment type="catalytic activity">
    <reaction evidence="10">
        <text>3-dehydro-4-O-phospho-D-erythronate + H(+) = dihydroxyacetone phosphate + CO2</text>
        <dbReference type="Rhea" id="RHEA:52416"/>
        <dbReference type="ChEBI" id="CHEBI:15378"/>
        <dbReference type="ChEBI" id="CHEBI:16526"/>
        <dbReference type="ChEBI" id="CHEBI:57642"/>
        <dbReference type="ChEBI" id="CHEBI:136593"/>
        <dbReference type="EC" id="4.1.1.104"/>
    </reaction>
</comment>
<dbReference type="RefSeq" id="WP_271887340.1">
    <property type="nucleotide sequence ID" value="NZ_JAQBIE010000002.1"/>
</dbReference>
<evidence type="ECO:0000256" key="4">
    <source>
        <dbReference type="ARBA" id="ARBA00022833"/>
    </source>
</evidence>
<organism evidence="13 14">
    <name type="scientific">Paracoccus onchidii</name>
    <dbReference type="NCBI Taxonomy" id="3017813"/>
    <lineage>
        <taxon>Bacteria</taxon>
        <taxon>Pseudomonadati</taxon>
        <taxon>Pseudomonadota</taxon>
        <taxon>Alphaproteobacteria</taxon>
        <taxon>Rhodobacterales</taxon>
        <taxon>Paracoccaceae</taxon>
        <taxon>Paracoccus</taxon>
    </lineage>
</organism>
<keyword evidence="5 13" id="KW-0456">Lyase</keyword>
<comment type="function">
    <text evidence="7">Catalyzes the decarboxylation of 3-oxo-tetronate 4-phosphate to dihydroxyacetone phosphate (DHAP) and CO(2).</text>
</comment>
<evidence type="ECO:0000313" key="14">
    <source>
        <dbReference type="Proteomes" id="UP001165641"/>
    </source>
</evidence>
<evidence type="ECO:0000256" key="7">
    <source>
        <dbReference type="ARBA" id="ARBA00044745"/>
    </source>
</evidence>
<evidence type="ECO:0000256" key="6">
    <source>
        <dbReference type="ARBA" id="ARBA00023277"/>
    </source>
</evidence>
<dbReference type="NCBIfam" id="NF043034">
    <property type="entry name" value="OxoTetrPhDc"/>
    <property type="match status" value="1"/>
</dbReference>
<dbReference type="InterPro" id="IPR050197">
    <property type="entry name" value="Aldolase_class_II_sugar_metab"/>
</dbReference>
<evidence type="ECO:0000256" key="8">
    <source>
        <dbReference type="ARBA" id="ARBA00044772"/>
    </source>
</evidence>
<dbReference type="InterPro" id="IPR036409">
    <property type="entry name" value="Aldolase_II/adducin_N_sf"/>
</dbReference>
<reference evidence="13" key="1">
    <citation type="submission" date="2022-12" db="EMBL/GenBank/DDBJ databases">
        <title>Paracoccus onchidii sp. nov., isolated from a marine invertebrate from the South China Sea.</title>
        <authorList>
            <person name="Xu S."/>
            <person name="Liu Z."/>
            <person name="Xu Y."/>
        </authorList>
    </citation>
    <scope>NUCLEOTIDE SEQUENCE</scope>
    <source>
        <strain evidence="13">Z330</strain>
    </source>
</reference>
<comment type="cofactor">
    <cofactor evidence="1">
        <name>Zn(2+)</name>
        <dbReference type="ChEBI" id="CHEBI:29105"/>
    </cofactor>
</comment>
<dbReference type="Pfam" id="PF00596">
    <property type="entry name" value="Aldolase_II"/>
    <property type="match status" value="1"/>
</dbReference>
<name>A0ABT4ZC36_9RHOB</name>
<evidence type="ECO:0000256" key="10">
    <source>
        <dbReference type="ARBA" id="ARBA00047520"/>
    </source>
</evidence>
<evidence type="ECO:0000256" key="3">
    <source>
        <dbReference type="ARBA" id="ARBA00022723"/>
    </source>
</evidence>
<dbReference type="GO" id="GO:0016829">
    <property type="term" value="F:lyase activity"/>
    <property type="evidence" value="ECO:0007669"/>
    <property type="project" value="UniProtKB-KW"/>
</dbReference>
<gene>
    <name evidence="13" type="ORF">PAF17_01650</name>
</gene>
<keyword evidence="4" id="KW-0862">Zinc</keyword>
<dbReference type="SMART" id="SM01007">
    <property type="entry name" value="Aldolase_II"/>
    <property type="match status" value="1"/>
</dbReference>
<keyword evidence="14" id="KW-1185">Reference proteome</keyword>
<evidence type="ECO:0000256" key="1">
    <source>
        <dbReference type="ARBA" id="ARBA00001947"/>
    </source>
</evidence>
<dbReference type="InterPro" id="IPR050013">
    <property type="entry name" value="OtnC"/>
</dbReference>
<evidence type="ECO:0000256" key="5">
    <source>
        <dbReference type="ARBA" id="ARBA00023239"/>
    </source>
</evidence>
<sequence>MTETELRQQISGLCRSLFDRGFSVGTAGNVSVRLPDGILMTPTNATLGDIDPERIAKVDFDGNHVAGDRPTKELFLHQAFYETRADAGAVVHLHSTWATALSCLEDTDPENCVPPLTPYVVMRVGPVRLVPYVRPGDPRAGDLIRDLGGAYAAVLLANHGTVVCGRNLFGACCAAEELEETAKLLIALRGLPARSLSSAQVSELSATFGRI</sequence>
<accession>A0ABT4ZC36</accession>